<dbReference type="GO" id="GO:0015807">
    <property type="term" value="P:L-amino acid transport"/>
    <property type="evidence" value="ECO:0007669"/>
    <property type="project" value="TreeGrafter"/>
</dbReference>
<protein>
    <submittedName>
        <fullName evidence="8">ABC transporter ATP-binding protein</fullName>
    </submittedName>
</protein>
<dbReference type="EMBL" id="CP069798">
    <property type="protein sequence ID" value="QRQ83267.1"/>
    <property type="molecule type" value="Genomic_DNA"/>
</dbReference>
<keyword evidence="3" id="KW-1003">Cell membrane</keyword>
<evidence type="ECO:0000259" key="7">
    <source>
        <dbReference type="PROSITE" id="PS50893"/>
    </source>
</evidence>
<gene>
    <name evidence="8" type="ORF">JQU52_04315</name>
</gene>
<dbReference type="GO" id="GO:0005524">
    <property type="term" value="F:ATP binding"/>
    <property type="evidence" value="ECO:0007669"/>
    <property type="project" value="UniProtKB-KW"/>
</dbReference>
<keyword evidence="3" id="KW-0472">Membrane</keyword>
<evidence type="ECO:0000313" key="8">
    <source>
        <dbReference type="EMBL" id="QRQ83267.1"/>
    </source>
</evidence>
<dbReference type="InterPro" id="IPR003439">
    <property type="entry name" value="ABC_transporter-like_ATP-bd"/>
</dbReference>
<evidence type="ECO:0000256" key="2">
    <source>
        <dbReference type="ARBA" id="ARBA00022448"/>
    </source>
</evidence>
<name>A0A892ZNE3_9NEIS</name>
<proteinExistence type="inferred from homology"/>
<feature type="domain" description="ABC transporter" evidence="7">
    <location>
        <begin position="2"/>
        <end position="234"/>
    </location>
</feature>
<evidence type="ECO:0000256" key="4">
    <source>
        <dbReference type="ARBA" id="ARBA00022741"/>
    </source>
</evidence>
<dbReference type="InterPro" id="IPR052156">
    <property type="entry name" value="BCAA_Transport_ATP-bd_LivF"/>
</dbReference>
<dbReference type="PIRSF" id="PIRSF039137">
    <property type="entry name" value="ABC_branched_ATPase"/>
    <property type="match status" value="1"/>
</dbReference>
<keyword evidence="4" id="KW-0547">Nucleotide-binding</keyword>
<keyword evidence="2" id="KW-0813">Transport</keyword>
<organism evidence="8 9">
    <name type="scientific">Paralysiella testudinis</name>
    <dbReference type="NCBI Taxonomy" id="2809020"/>
    <lineage>
        <taxon>Bacteria</taxon>
        <taxon>Pseudomonadati</taxon>
        <taxon>Pseudomonadota</taxon>
        <taxon>Betaproteobacteria</taxon>
        <taxon>Neisseriales</taxon>
        <taxon>Neisseriaceae</taxon>
        <taxon>Paralysiella</taxon>
    </lineage>
</organism>
<dbReference type="Gene3D" id="3.40.50.300">
    <property type="entry name" value="P-loop containing nucleotide triphosphate hydrolases"/>
    <property type="match status" value="1"/>
</dbReference>
<dbReference type="AlphaFoldDB" id="A0A892ZNE3"/>
<dbReference type="PROSITE" id="PS50893">
    <property type="entry name" value="ABC_TRANSPORTER_2"/>
    <property type="match status" value="1"/>
</dbReference>
<dbReference type="SUPFAM" id="SSF52540">
    <property type="entry name" value="P-loop containing nucleoside triphosphate hydrolases"/>
    <property type="match status" value="1"/>
</dbReference>
<sequence>MLSIQDLQVAYGGIQAVKGVSMEVYEGELVTLIGANGAGKTTTLKAVMGLLPFKKGDILFRGRSIKTMPTWDRVKQGLVMVPEGRGVFARMTIVENLQMGAYLHDSKADFERGVDYAFTTFPRLKERAHQLAGTMSGGEQQMLAMARALMTQPKLLILDEPSMGLSPVLTETIFQVIDKVSKEGMTVVLVEQNANLALQAADRGYVMDSGNMLMTGPADMLLQDPKVQEAYLGA</sequence>
<accession>A0A892ZNE3</accession>
<keyword evidence="9" id="KW-1185">Reference proteome</keyword>
<dbReference type="Pfam" id="PF00005">
    <property type="entry name" value="ABC_tran"/>
    <property type="match status" value="1"/>
</dbReference>
<evidence type="ECO:0000256" key="1">
    <source>
        <dbReference type="ARBA" id="ARBA00005417"/>
    </source>
</evidence>
<dbReference type="SMART" id="SM00382">
    <property type="entry name" value="AAA"/>
    <property type="match status" value="1"/>
</dbReference>
<dbReference type="PANTHER" id="PTHR43820">
    <property type="entry name" value="HIGH-AFFINITY BRANCHED-CHAIN AMINO ACID TRANSPORT ATP-BINDING PROTEIN LIVF"/>
    <property type="match status" value="1"/>
</dbReference>
<reference evidence="8" key="1">
    <citation type="submission" date="2021-02" db="EMBL/GenBank/DDBJ databases">
        <title>Neisseriaceae sp. 26B isolated from the cloaca of a Common Toad-headed Turtle (Mesoclemmys nasuta).</title>
        <authorList>
            <person name="Spergser J."/>
            <person name="Busse H.-J."/>
        </authorList>
    </citation>
    <scope>NUCLEOTIDE SEQUENCE</scope>
    <source>
        <strain evidence="8">26B</strain>
    </source>
</reference>
<dbReference type="CDD" id="cd03224">
    <property type="entry name" value="ABC_TM1139_LivF_branched"/>
    <property type="match status" value="1"/>
</dbReference>
<dbReference type="GO" id="GO:0016887">
    <property type="term" value="F:ATP hydrolysis activity"/>
    <property type="evidence" value="ECO:0007669"/>
    <property type="project" value="InterPro"/>
</dbReference>
<dbReference type="InterPro" id="IPR017871">
    <property type="entry name" value="ABC_transporter-like_CS"/>
</dbReference>
<evidence type="ECO:0000256" key="6">
    <source>
        <dbReference type="ARBA" id="ARBA00022970"/>
    </source>
</evidence>
<dbReference type="Proteomes" id="UP000653156">
    <property type="component" value="Chromosome"/>
</dbReference>
<dbReference type="PANTHER" id="PTHR43820:SF4">
    <property type="entry name" value="HIGH-AFFINITY BRANCHED-CHAIN AMINO ACID TRANSPORT ATP-BINDING PROTEIN LIVF"/>
    <property type="match status" value="1"/>
</dbReference>
<dbReference type="InterPro" id="IPR003593">
    <property type="entry name" value="AAA+_ATPase"/>
</dbReference>
<dbReference type="InterPro" id="IPR030660">
    <property type="entry name" value="ABC_branched_ATPase_LivF/BraG"/>
</dbReference>
<evidence type="ECO:0000256" key="3">
    <source>
        <dbReference type="ARBA" id="ARBA00022475"/>
    </source>
</evidence>
<keyword evidence="5 8" id="KW-0067">ATP-binding</keyword>
<dbReference type="InterPro" id="IPR027417">
    <property type="entry name" value="P-loop_NTPase"/>
</dbReference>
<comment type="similarity">
    <text evidence="1">Belongs to the ABC transporter superfamily.</text>
</comment>
<dbReference type="KEGG" id="ptes:JQU52_04315"/>
<dbReference type="PROSITE" id="PS00211">
    <property type="entry name" value="ABC_TRANSPORTER_1"/>
    <property type="match status" value="1"/>
</dbReference>
<evidence type="ECO:0000256" key="5">
    <source>
        <dbReference type="ARBA" id="ARBA00022840"/>
    </source>
</evidence>
<keyword evidence="6" id="KW-0029">Amino-acid transport</keyword>
<dbReference type="GO" id="GO:0015658">
    <property type="term" value="F:branched-chain amino acid transmembrane transporter activity"/>
    <property type="evidence" value="ECO:0007669"/>
    <property type="project" value="InterPro"/>
</dbReference>
<evidence type="ECO:0000313" key="9">
    <source>
        <dbReference type="Proteomes" id="UP000653156"/>
    </source>
</evidence>